<proteinExistence type="predicted"/>
<dbReference type="EMBL" id="OFSQ01000038">
    <property type="protein sequence ID" value="SOY68091.1"/>
    <property type="molecule type" value="Genomic_DNA"/>
</dbReference>
<name>A0A975XEY8_9BURK</name>
<feature type="compositionally biased region" description="Basic residues" evidence="1">
    <location>
        <begin position="114"/>
        <end position="123"/>
    </location>
</feature>
<dbReference type="AlphaFoldDB" id="A0A975XEY8"/>
<reference evidence="2 3" key="1">
    <citation type="submission" date="2018-01" db="EMBL/GenBank/DDBJ databases">
        <authorList>
            <person name="Clerissi C."/>
        </authorList>
    </citation>
    <scope>NUCLEOTIDE SEQUENCE [LARGE SCALE GENOMIC DNA]</scope>
    <source>
        <strain evidence="2">Cupriavidus sp. LMG 19464</strain>
    </source>
</reference>
<protein>
    <submittedName>
        <fullName evidence="2">Uncharacterized protein</fullName>
    </submittedName>
</protein>
<sequence length="129" mass="13582">MVLWRAPCITRRPAGRQASGGSHPVSAPAEYPSAAPVHGPKSDKKPGLFAGLSGSSLADHCHRAGRARARARANAGNHQTTIHSGVRVFSLQRNVSNAVSRAVSRADDQGGQHRPCRRAHRRAGSGARA</sequence>
<evidence type="ECO:0000313" key="3">
    <source>
        <dbReference type="Proteomes" id="UP000256780"/>
    </source>
</evidence>
<gene>
    <name evidence="2" type="ORF">CBM2587_B90527</name>
</gene>
<accession>A0A975XEY8</accession>
<evidence type="ECO:0000256" key="1">
    <source>
        <dbReference type="SAM" id="MobiDB-lite"/>
    </source>
</evidence>
<feature type="region of interest" description="Disordered" evidence="1">
    <location>
        <begin position="103"/>
        <end position="129"/>
    </location>
</feature>
<dbReference type="Proteomes" id="UP000256780">
    <property type="component" value="Chromosome CBM2587_b"/>
</dbReference>
<evidence type="ECO:0000313" key="2">
    <source>
        <dbReference type="EMBL" id="SOY68091.1"/>
    </source>
</evidence>
<feature type="region of interest" description="Disordered" evidence="1">
    <location>
        <begin position="9"/>
        <end position="46"/>
    </location>
</feature>
<comment type="caution">
    <text evidence="2">The sequence shown here is derived from an EMBL/GenBank/DDBJ whole genome shotgun (WGS) entry which is preliminary data.</text>
</comment>
<organism evidence="2 3">
    <name type="scientific">Cupriavidus taiwanensis</name>
    <dbReference type="NCBI Taxonomy" id="164546"/>
    <lineage>
        <taxon>Bacteria</taxon>
        <taxon>Pseudomonadati</taxon>
        <taxon>Pseudomonadota</taxon>
        <taxon>Betaproteobacteria</taxon>
        <taxon>Burkholderiales</taxon>
        <taxon>Burkholderiaceae</taxon>
        <taxon>Cupriavidus</taxon>
    </lineage>
</organism>